<feature type="transmembrane region" description="Helical" evidence="1">
    <location>
        <begin position="37"/>
        <end position="55"/>
    </location>
</feature>
<keyword evidence="1" id="KW-0472">Membrane</keyword>
<feature type="transmembrane region" description="Helical" evidence="1">
    <location>
        <begin position="110"/>
        <end position="128"/>
    </location>
</feature>
<sequence>MLTQGMSTSGWWVLALVSGAALGFACLTLADRRKPGHRAAIVAAVPGAMALFLWAQARFGSLDGRQALFFFTLISLSLTILRAVYHPWFRRQFRLRDAGEPMENATTPQVFLFLFSFVATFAGVAFLVH</sequence>
<protein>
    <recommendedName>
        <fullName evidence="4">Integral membrane protein</fullName>
    </recommendedName>
</protein>
<keyword evidence="1" id="KW-0812">Transmembrane</keyword>
<reference evidence="2 3" key="1">
    <citation type="submission" date="2024-12" db="EMBL/GenBank/DDBJ databases">
        <title>Forecasting of Potato common scab and diversities of Pathogenic streptomyces spp. in china.</title>
        <authorList>
            <person name="Handique U."/>
            <person name="Wu J."/>
        </authorList>
    </citation>
    <scope>NUCLEOTIDE SEQUENCE [LARGE SCALE GENOMIC DNA]</scope>
    <source>
        <strain evidence="2 3">ZRIMU1530</strain>
    </source>
</reference>
<feature type="transmembrane region" description="Helical" evidence="1">
    <location>
        <begin position="12"/>
        <end position="30"/>
    </location>
</feature>
<feature type="transmembrane region" description="Helical" evidence="1">
    <location>
        <begin position="67"/>
        <end position="89"/>
    </location>
</feature>
<evidence type="ECO:0008006" key="4">
    <source>
        <dbReference type="Google" id="ProtNLM"/>
    </source>
</evidence>
<accession>A0ABW9I7L0</accession>
<dbReference type="EMBL" id="JBJVNI010000030">
    <property type="protein sequence ID" value="MFM9614957.1"/>
    <property type="molecule type" value="Genomic_DNA"/>
</dbReference>
<evidence type="ECO:0000256" key="1">
    <source>
        <dbReference type="SAM" id="Phobius"/>
    </source>
</evidence>
<evidence type="ECO:0000313" key="2">
    <source>
        <dbReference type="EMBL" id="MFM9614957.1"/>
    </source>
</evidence>
<dbReference type="Proteomes" id="UP001631957">
    <property type="component" value="Unassembled WGS sequence"/>
</dbReference>
<evidence type="ECO:0000313" key="3">
    <source>
        <dbReference type="Proteomes" id="UP001631957"/>
    </source>
</evidence>
<gene>
    <name evidence="2" type="ORF">ACKI18_40525</name>
</gene>
<keyword evidence="3" id="KW-1185">Reference proteome</keyword>
<keyword evidence="1" id="KW-1133">Transmembrane helix</keyword>
<dbReference type="RefSeq" id="WP_055724404.1">
    <property type="nucleotide sequence ID" value="NZ_JARAYJ010000036.1"/>
</dbReference>
<organism evidence="2 3">
    <name type="scientific">Streptomyces niveiscabiei</name>
    <dbReference type="NCBI Taxonomy" id="164115"/>
    <lineage>
        <taxon>Bacteria</taxon>
        <taxon>Bacillati</taxon>
        <taxon>Actinomycetota</taxon>
        <taxon>Actinomycetes</taxon>
        <taxon>Kitasatosporales</taxon>
        <taxon>Streptomycetaceae</taxon>
        <taxon>Streptomyces</taxon>
    </lineage>
</organism>
<comment type="caution">
    <text evidence="2">The sequence shown here is derived from an EMBL/GenBank/DDBJ whole genome shotgun (WGS) entry which is preliminary data.</text>
</comment>
<name>A0ABW9I7L0_9ACTN</name>
<proteinExistence type="predicted"/>